<comment type="caution">
    <text evidence="2">The sequence shown here is derived from an EMBL/GenBank/DDBJ whole genome shotgun (WGS) entry which is preliminary data.</text>
</comment>
<dbReference type="STRING" id="990285.RGCCGE502_16925"/>
<protein>
    <submittedName>
        <fullName evidence="2">Uncharacterized protein</fullName>
    </submittedName>
</protein>
<evidence type="ECO:0000313" key="2">
    <source>
        <dbReference type="EMBL" id="EPE97067.1"/>
    </source>
</evidence>
<sequence>MKSVLLALSVLMLSTAVNHATADEWGCEVLLCAASSDPSWHGIAECRPPMSRLISAMKRPGFSWPICPEGGAGKPGFEKFDDCPPGWSPAAGGFMSGHDPSELSQCMRKGSDCREGRIVGDTRNRRISSVERGDVTRVYHSRWRCDYVDYMARPRREKPYYFDIVDDRTASFGRFYFDLPD</sequence>
<reference evidence="2 3" key="1">
    <citation type="journal article" date="2012" name="J. Bacteriol.">
        <title>Genome sequence of Rhizobium grahamii CCGE502, a broad-host-range symbiont with low nodulation competitiveness in Phaseolus vulgaris.</title>
        <authorList>
            <person name="Althabegoiti M.J."/>
            <person name="Lozano L."/>
            <person name="Torres-Tejerizo G."/>
            <person name="Ormeno-Orrillo E."/>
            <person name="Rogel M.A."/>
            <person name="Gonzalez V."/>
            <person name="Martinez-Romero E."/>
        </authorList>
    </citation>
    <scope>NUCLEOTIDE SEQUENCE [LARGE SCALE GENOMIC DNA]</scope>
    <source>
        <strain evidence="2 3">CCGE 502</strain>
    </source>
</reference>
<dbReference type="eggNOG" id="ENOG50336Y3">
    <property type="taxonomic scope" value="Bacteria"/>
</dbReference>
<feature type="signal peptide" evidence="1">
    <location>
        <begin position="1"/>
        <end position="22"/>
    </location>
</feature>
<evidence type="ECO:0000313" key="3">
    <source>
        <dbReference type="Proteomes" id="UP000014411"/>
    </source>
</evidence>
<dbReference type="HOGENOM" id="CLU_134378_0_0_5"/>
<keyword evidence="1" id="KW-0732">Signal</keyword>
<proteinExistence type="predicted"/>
<keyword evidence="3" id="KW-1185">Reference proteome</keyword>
<feature type="chain" id="PRO_5004520455" evidence="1">
    <location>
        <begin position="23"/>
        <end position="181"/>
    </location>
</feature>
<dbReference type="Proteomes" id="UP000014411">
    <property type="component" value="Unassembled WGS sequence"/>
</dbReference>
<name>S3HE08_9HYPH</name>
<gene>
    <name evidence="2" type="ORF">RGCCGE502_16925</name>
</gene>
<dbReference type="AlphaFoldDB" id="S3HE08"/>
<evidence type="ECO:0000256" key="1">
    <source>
        <dbReference type="SAM" id="SignalP"/>
    </source>
</evidence>
<accession>S3HE08</accession>
<dbReference type="EMBL" id="AEYE02000017">
    <property type="protein sequence ID" value="EPE97067.1"/>
    <property type="molecule type" value="Genomic_DNA"/>
</dbReference>
<organism evidence="2 3">
    <name type="scientific">Rhizobium grahamii CCGE 502</name>
    <dbReference type="NCBI Taxonomy" id="990285"/>
    <lineage>
        <taxon>Bacteria</taxon>
        <taxon>Pseudomonadati</taxon>
        <taxon>Pseudomonadota</taxon>
        <taxon>Alphaproteobacteria</taxon>
        <taxon>Hyphomicrobiales</taxon>
        <taxon>Rhizobiaceae</taxon>
        <taxon>Rhizobium/Agrobacterium group</taxon>
        <taxon>Rhizobium</taxon>
    </lineage>
</organism>